<keyword evidence="5" id="KW-0407">Ion channel</keyword>
<keyword evidence="7" id="KW-0472">Membrane</keyword>
<evidence type="ECO:0000256" key="3">
    <source>
        <dbReference type="ARBA" id="ARBA00022882"/>
    </source>
</evidence>
<protein>
    <recommendedName>
        <fullName evidence="8">Cyclic nucleotide-binding domain-containing protein</fullName>
    </recommendedName>
</protein>
<feature type="region of interest" description="Disordered" evidence="6">
    <location>
        <begin position="507"/>
        <end position="537"/>
    </location>
</feature>
<dbReference type="InterPro" id="IPR014710">
    <property type="entry name" value="RmlC-like_jellyroll"/>
</dbReference>
<dbReference type="Gene3D" id="2.60.120.10">
    <property type="entry name" value="Jelly Rolls"/>
    <property type="match status" value="1"/>
</dbReference>
<evidence type="ECO:0000256" key="1">
    <source>
        <dbReference type="ARBA" id="ARBA00022538"/>
    </source>
</evidence>
<reference evidence="9" key="1">
    <citation type="submission" date="2021-01" db="EMBL/GenBank/DDBJ databases">
        <authorList>
            <person name="Corre E."/>
            <person name="Pelletier E."/>
            <person name="Niang G."/>
            <person name="Scheremetjew M."/>
            <person name="Finn R."/>
            <person name="Kale V."/>
            <person name="Holt S."/>
            <person name="Cochrane G."/>
            <person name="Meng A."/>
            <person name="Brown T."/>
            <person name="Cohen L."/>
        </authorList>
    </citation>
    <scope>NUCLEOTIDE SEQUENCE</scope>
    <source>
        <strain evidence="9">RCC3387</strain>
    </source>
</reference>
<feature type="domain" description="Cyclic nucleotide-binding" evidence="8">
    <location>
        <begin position="224"/>
        <end position="329"/>
    </location>
</feature>
<dbReference type="PRINTS" id="PR01463">
    <property type="entry name" value="EAGCHANLFMLY"/>
</dbReference>
<dbReference type="SUPFAM" id="SSF81324">
    <property type="entry name" value="Voltage-gated potassium channels"/>
    <property type="match status" value="1"/>
</dbReference>
<evidence type="ECO:0000256" key="5">
    <source>
        <dbReference type="ARBA" id="ARBA00023303"/>
    </source>
</evidence>
<keyword evidence="3" id="KW-0406">Ion transport</keyword>
<feature type="compositionally biased region" description="Basic and acidic residues" evidence="6">
    <location>
        <begin position="527"/>
        <end position="537"/>
    </location>
</feature>
<sequence>MPNWSQLFVLCNIAKLWRLFAPALDPRTQPKSMIEGWWWHALIVFASFFAFTHWCACILGVVAVLESGMVGIPTWADRDGSLGPTPRSCVDFYISSFYFAAYTVTSIGYGDLYPVSDFERVIDATIMIVSQLWVAKVFADFNILIAMHSQWRAQRHQRRTQTSVALKHMGVPLALRQRVIAYQDYVWDVHKGLRAQESIKDLSVSLKEEIRSILYHRLVATAPFFQHMTSQALQRILNSLTDCFHLPAEFIIRRGDKGAELYFLREGRAGVFVSDYTPSWHEEETKVLTRGEYFGEIALLTGQKRSSWVMARTYCVLSMLRKKVIDEVMEEDPSCIVKLATSMKQALKLEAVVTWERIAARIDRIFNNMEELVRFVRWCADSDDAGFDLTWGRYKALMQHLRVEALDIKLLWIDLDQEGRGVVSFRRFAKVAWRGGRDAEATDLIVTLQQSRDERSSVNAPPMLQALQAVGAGDNAKGMKRGRAAQWRVSGVTFPPLLVLGRRGGPATTWASATRPCLPPRPARTVSRRDCSRCSGR</sequence>
<dbReference type="Gene3D" id="1.10.287.70">
    <property type="match status" value="1"/>
</dbReference>
<evidence type="ECO:0000256" key="6">
    <source>
        <dbReference type="SAM" id="MobiDB-lite"/>
    </source>
</evidence>
<dbReference type="GO" id="GO:0005249">
    <property type="term" value="F:voltage-gated potassium channel activity"/>
    <property type="evidence" value="ECO:0007669"/>
    <property type="project" value="InterPro"/>
</dbReference>
<name>A0A7S2KIQ0_9DINO</name>
<keyword evidence="3" id="KW-0851">Voltage-gated channel</keyword>
<dbReference type="PROSITE" id="PS00888">
    <property type="entry name" value="CNMP_BINDING_1"/>
    <property type="match status" value="1"/>
</dbReference>
<keyword evidence="3" id="KW-0813">Transport</keyword>
<proteinExistence type="predicted"/>
<evidence type="ECO:0000256" key="7">
    <source>
        <dbReference type="SAM" id="Phobius"/>
    </source>
</evidence>
<evidence type="ECO:0000256" key="4">
    <source>
        <dbReference type="ARBA" id="ARBA00022958"/>
    </source>
</evidence>
<dbReference type="InterPro" id="IPR018488">
    <property type="entry name" value="cNMP-bd_CS"/>
</dbReference>
<dbReference type="SMART" id="SM00100">
    <property type="entry name" value="cNMP"/>
    <property type="match status" value="1"/>
</dbReference>
<dbReference type="InterPro" id="IPR000595">
    <property type="entry name" value="cNMP-bd_dom"/>
</dbReference>
<dbReference type="InterPro" id="IPR018490">
    <property type="entry name" value="cNMP-bd_dom_sf"/>
</dbReference>
<dbReference type="Gene3D" id="1.10.287.630">
    <property type="entry name" value="Helix hairpin bin"/>
    <property type="match status" value="1"/>
</dbReference>
<keyword evidence="1" id="KW-0633">Potassium transport</keyword>
<dbReference type="GO" id="GO:0005886">
    <property type="term" value="C:plasma membrane"/>
    <property type="evidence" value="ECO:0007669"/>
    <property type="project" value="TreeGrafter"/>
</dbReference>
<feature type="transmembrane region" description="Helical" evidence="7">
    <location>
        <begin position="37"/>
        <end position="65"/>
    </location>
</feature>
<dbReference type="GO" id="GO:0034702">
    <property type="term" value="C:monoatomic ion channel complex"/>
    <property type="evidence" value="ECO:0007669"/>
    <property type="project" value="UniProtKB-KW"/>
</dbReference>
<dbReference type="PROSITE" id="PS50042">
    <property type="entry name" value="CNMP_BINDING_3"/>
    <property type="match status" value="1"/>
</dbReference>
<dbReference type="InterPro" id="IPR013099">
    <property type="entry name" value="K_chnl_dom"/>
</dbReference>
<dbReference type="SUPFAM" id="SSF51206">
    <property type="entry name" value="cAMP-binding domain-like"/>
    <property type="match status" value="1"/>
</dbReference>
<evidence type="ECO:0000256" key="2">
    <source>
        <dbReference type="ARBA" id="ARBA00022826"/>
    </source>
</evidence>
<keyword evidence="7" id="KW-0812">Transmembrane</keyword>
<evidence type="ECO:0000259" key="8">
    <source>
        <dbReference type="PROSITE" id="PS50042"/>
    </source>
</evidence>
<dbReference type="AlphaFoldDB" id="A0A7S2KIQ0"/>
<dbReference type="Pfam" id="PF00027">
    <property type="entry name" value="cNMP_binding"/>
    <property type="match status" value="1"/>
</dbReference>
<accession>A0A7S2KIQ0</accession>
<organism evidence="9">
    <name type="scientific">Zooxanthella nutricula</name>
    <dbReference type="NCBI Taxonomy" id="1333877"/>
    <lineage>
        <taxon>Eukaryota</taxon>
        <taxon>Sar</taxon>
        <taxon>Alveolata</taxon>
        <taxon>Dinophyceae</taxon>
        <taxon>Peridiniales</taxon>
        <taxon>Peridiniales incertae sedis</taxon>
        <taxon>Zooxanthella</taxon>
    </lineage>
</organism>
<dbReference type="InterPro" id="IPR003938">
    <property type="entry name" value="K_chnl_volt-dep_EAG/ELK/ERG"/>
</dbReference>
<dbReference type="PANTHER" id="PTHR10217">
    <property type="entry name" value="VOLTAGE AND LIGAND GATED POTASSIUM CHANNEL"/>
    <property type="match status" value="1"/>
</dbReference>
<dbReference type="CDD" id="cd00038">
    <property type="entry name" value="CAP_ED"/>
    <property type="match status" value="1"/>
</dbReference>
<keyword evidence="4" id="KW-0630">Potassium</keyword>
<evidence type="ECO:0000313" key="9">
    <source>
        <dbReference type="EMBL" id="CAD9578195.1"/>
    </source>
</evidence>
<dbReference type="EMBL" id="HBGW01048002">
    <property type="protein sequence ID" value="CAD9578195.1"/>
    <property type="molecule type" value="Transcribed_RNA"/>
</dbReference>
<dbReference type="InterPro" id="IPR050818">
    <property type="entry name" value="KCNH_animal-type"/>
</dbReference>
<dbReference type="GO" id="GO:0042391">
    <property type="term" value="P:regulation of membrane potential"/>
    <property type="evidence" value="ECO:0007669"/>
    <property type="project" value="TreeGrafter"/>
</dbReference>
<keyword evidence="7" id="KW-1133">Transmembrane helix</keyword>
<dbReference type="PANTHER" id="PTHR10217:SF435">
    <property type="entry name" value="POTASSIUM VOLTAGE-GATED CHANNEL PROTEIN EAG"/>
    <property type="match status" value="1"/>
</dbReference>
<gene>
    <name evidence="9" type="ORF">BRAN1462_LOCUS30580</name>
</gene>
<dbReference type="Pfam" id="PF07885">
    <property type="entry name" value="Ion_trans_2"/>
    <property type="match status" value="1"/>
</dbReference>
<keyword evidence="2" id="KW-0631">Potassium channel</keyword>